<feature type="region of interest" description="Disordered" evidence="4">
    <location>
        <begin position="52"/>
        <end position="108"/>
    </location>
</feature>
<dbReference type="AlphaFoldDB" id="A0ABD1Q759"/>
<evidence type="ECO:0000313" key="5">
    <source>
        <dbReference type="EMBL" id="KAL2472025.1"/>
    </source>
</evidence>
<dbReference type="Pfam" id="PF03514">
    <property type="entry name" value="GRAS"/>
    <property type="match status" value="1"/>
</dbReference>
<comment type="caution">
    <text evidence="5">The sequence shown here is derived from an EMBL/GenBank/DDBJ whole genome shotgun (WGS) entry which is preliminary data.</text>
</comment>
<organism evidence="5 6">
    <name type="scientific">Abeliophyllum distichum</name>
    <dbReference type="NCBI Taxonomy" id="126358"/>
    <lineage>
        <taxon>Eukaryota</taxon>
        <taxon>Viridiplantae</taxon>
        <taxon>Streptophyta</taxon>
        <taxon>Embryophyta</taxon>
        <taxon>Tracheophyta</taxon>
        <taxon>Spermatophyta</taxon>
        <taxon>Magnoliopsida</taxon>
        <taxon>eudicotyledons</taxon>
        <taxon>Gunneridae</taxon>
        <taxon>Pentapetalae</taxon>
        <taxon>asterids</taxon>
        <taxon>lamiids</taxon>
        <taxon>Lamiales</taxon>
        <taxon>Oleaceae</taxon>
        <taxon>Forsythieae</taxon>
        <taxon>Abeliophyllum</taxon>
    </lineage>
</organism>
<dbReference type="PROSITE" id="PS50985">
    <property type="entry name" value="GRAS"/>
    <property type="match status" value="1"/>
</dbReference>
<evidence type="ECO:0000256" key="1">
    <source>
        <dbReference type="ARBA" id="ARBA00023015"/>
    </source>
</evidence>
<keyword evidence="6" id="KW-1185">Reference proteome</keyword>
<feature type="compositionally biased region" description="Low complexity" evidence="4">
    <location>
        <begin position="56"/>
        <end position="77"/>
    </location>
</feature>
<evidence type="ECO:0000256" key="2">
    <source>
        <dbReference type="ARBA" id="ARBA00023163"/>
    </source>
</evidence>
<accession>A0ABD1Q759</accession>
<sequence length="709" mass="78028">MVGEQYNNNLQAKGGVEVVGGGFVSSVFVSSDYPLEVNYKKNGNFKSIEPISVLDTRSPSPSTSTSTLSSSNQPTSGAAGGGGGGEGKEGLVADLQPSDNSGMELSRGEAEKFNLGQEEWENLLSESAGQDQVLLRWIAGDAEESPVISGFEALATCGSAIPPVGNFISTPNPSALGPFDSEFSISENYNDGTIVNLFPSLPLSINFEQQFGILEQKAQIFNQQVQKASNLNMLSLNPLFYGTQQDNHPHSQPQPKRRNLGIANLNLGTENANSPVVDLSHELLLQSQPQFPQMQQPPVGYCQQPNFISQLQEKPSLVPKQETTGDNIGKMVAHHHGHQQPQQQIVYEQVYKAAELILAGNFSNVQGILARLNHVLSPSVKPFQRSAFYFKEALQLALLMSNLNTSPTTRNPTPFDGMFKMGAYKVFSEVSPVIQFMNFTANQALLEALDYAEHIHIIDFDIGCGAQWSSFMQQLPRNNRGVASLKVTAFASPSTHHPVEISLMHENLTQFANDLGVNFELVVVNVDSFDPNSSPLSSFRASESEAIAVNFPIWSFASHLSLLTPFICFIKKLSPKILVSLDRGCERTDLPFSHHILNALQHYEALLDSIDAANIPSDAANNIEKFLFRPRIESTVLGRLHFHGLMPPWRNLFSSAGFLPASISNFAETQAEFLVKRTQAKGFHVEKRQASLVLYWQQWELMSVSTWRC</sequence>
<evidence type="ECO:0000313" key="6">
    <source>
        <dbReference type="Proteomes" id="UP001604336"/>
    </source>
</evidence>
<dbReference type="InterPro" id="IPR005202">
    <property type="entry name" value="TF_GRAS"/>
</dbReference>
<keyword evidence="2" id="KW-0804">Transcription</keyword>
<keyword evidence="1" id="KW-0805">Transcription regulation</keyword>
<gene>
    <name evidence="5" type="ORF">Adt_40161</name>
</gene>
<evidence type="ECO:0000256" key="3">
    <source>
        <dbReference type="PROSITE-ProRule" id="PRU01191"/>
    </source>
</evidence>
<reference evidence="6" key="1">
    <citation type="submission" date="2024-07" db="EMBL/GenBank/DDBJ databases">
        <title>Two chromosome-level genome assemblies of Korean endemic species Abeliophyllum distichum and Forsythia ovata (Oleaceae).</title>
        <authorList>
            <person name="Jang H."/>
        </authorList>
    </citation>
    <scope>NUCLEOTIDE SEQUENCE [LARGE SCALE GENOMIC DNA]</scope>
</reference>
<dbReference type="EMBL" id="JBFOLK010000012">
    <property type="protein sequence ID" value="KAL2472025.1"/>
    <property type="molecule type" value="Genomic_DNA"/>
</dbReference>
<dbReference type="Proteomes" id="UP001604336">
    <property type="component" value="Unassembled WGS sequence"/>
</dbReference>
<dbReference type="PANTHER" id="PTHR31636">
    <property type="entry name" value="OSJNBA0084A10.13 PROTEIN-RELATED"/>
    <property type="match status" value="1"/>
</dbReference>
<proteinExistence type="inferred from homology"/>
<name>A0ABD1Q759_9LAMI</name>
<evidence type="ECO:0000256" key="4">
    <source>
        <dbReference type="SAM" id="MobiDB-lite"/>
    </source>
</evidence>
<comment type="caution">
    <text evidence="3">Lacks conserved residue(s) required for the propagation of feature annotation.</text>
</comment>
<comment type="similarity">
    <text evidence="3">Belongs to the GRAS family.</text>
</comment>
<feature type="region of interest" description="VHIID" evidence="3">
    <location>
        <begin position="424"/>
        <end position="489"/>
    </location>
</feature>
<feature type="short sequence motif" description="VHIID" evidence="3">
    <location>
        <begin position="455"/>
        <end position="459"/>
    </location>
</feature>
<feature type="region of interest" description="SAW" evidence="3">
    <location>
        <begin position="637"/>
        <end position="708"/>
    </location>
</feature>
<protein>
    <submittedName>
        <fullName evidence="5">Scarecrow-like protein 6</fullName>
    </submittedName>
</protein>